<sequence>MSRSLVLPALLAAAVATPCLAFDVSGAINAEYWRSDTWSADSHSAAPVWDLGGSIAVHGSPIRQDLLDLSGNLDYRHTRTLYSEASSTGQNFTYAGSASLFRRSPLSLGIGASRNRYDFTSDGASATTGTTFSSNETANLGLQIANLPTVGATVMHTTTENTGFAGLNNKTDSTSMAASLNQTLGPHTYAAAYNTSWNSGNYSENNYRLHYLNLQETSEISKDIQLRVNDNYLLRDPTLQASNNPRIDDNAFGTSLSWKLNPVVTTQLAYNYHHGVVSAPSALDREYLNHGVSTNVGYAYTRSLSFNANLGFNNNQERLGDTNRRASGEQIGGGVNWFSIRGPWQYNAGGQLNVGLLHDQTGTNGGYGASATTSVSRRWERLVGMLGYSGSYSTNLSAVSGWTFSHTVTANADVDVGAGVRLQNNLTASASRQQDPLLGTSFSRNVSLLSSTSWRIWRVSLSAGLTDGLSGQPAGIADGLFIPVAYNSHSAYASVSTGVTPAKSLSLNASARYVTTSAPERATNSETGLTGTLGYNIGAVTFSLEDQYSTGGSSGITQRGNLFMARISRSFGASF</sequence>
<dbReference type="EMBL" id="AP025592">
    <property type="protein sequence ID" value="BDG07409.1"/>
    <property type="molecule type" value="Genomic_DNA"/>
</dbReference>
<gene>
    <name evidence="2" type="ORF">AMPC_05220</name>
</gene>
<proteinExistence type="predicted"/>
<feature type="signal peptide" evidence="1">
    <location>
        <begin position="1"/>
        <end position="21"/>
    </location>
</feature>
<evidence type="ECO:0008006" key="4">
    <source>
        <dbReference type="Google" id="ProtNLM"/>
    </source>
</evidence>
<organism evidence="2 3">
    <name type="scientific">Anaeromyxobacter paludicola</name>
    <dbReference type="NCBI Taxonomy" id="2918171"/>
    <lineage>
        <taxon>Bacteria</taxon>
        <taxon>Pseudomonadati</taxon>
        <taxon>Myxococcota</taxon>
        <taxon>Myxococcia</taxon>
        <taxon>Myxococcales</taxon>
        <taxon>Cystobacterineae</taxon>
        <taxon>Anaeromyxobacteraceae</taxon>
        <taxon>Anaeromyxobacter</taxon>
    </lineage>
</organism>
<reference evidence="3" key="1">
    <citation type="journal article" date="2022" name="Int. J. Syst. Evol. Microbiol.">
        <title>Anaeromyxobacter oryzae sp. nov., Anaeromyxobacter diazotrophicus sp. nov. and Anaeromyxobacter paludicola sp. nov., isolated from paddy soils.</title>
        <authorList>
            <person name="Itoh H."/>
            <person name="Xu Z."/>
            <person name="Mise K."/>
            <person name="Masuda Y."/>
            <person name="Ushijima N."/>
            <person name="Hayakawa C."/>
            <person name="Shiratori Y."/>
            <person name="Senoo K."/>
        </authorList>
    </citation>
    <scope>NUCLEOTIDE SEQUENCE [LARGE SCALE GENOMIC DNA]</scope>
    <source>
        <strain evidence="3">Red630</strain>
    </source>
</reference>
<protein>
    <recommendedName>
        <fullName evidence="4">TIGR03016 family PEP-CTERM system-associated outer membrane protein</fullName>
    </recommendedName>
</protein>
<keyword evidence="3" id="KW-1185">Reference proteome</keyword>
<dbReference type="RefSeq" id="WP_248344136.1">
    <property type="nucleotide sequence ID" value="NZ_AP025592.1"/>
</dbReference>
<evidence type="ECO:0000313" key="2">
    <source>
        <dbReference type="EMBL" id="BDG07409.1"/>
    </source>
</evidence>
<feature type="chain" id="PRO_5045984227" description="TIGR03016 family PEP-CTERM system-associated outer membrane protein" evidence="1">
    <location>
        <begin position="22"/>
        <end position="575"/>
    </location>
</feature>
<accession>A0ABN6N5W7</accession>
<evidence type="ECO:0000313" key="3">
    <source>
        <dbReference type="Proteomes" id="UP001162734"/>
    </source>
</evidence>
<keyword evidence="1" id="KW-0732">Signal</keyword>
<dbReference type="Proteomes" id="UP001162734">
    <property type="component" value="Chromosome"/>
</dbReference>
<evidence type="ECO:0000256" key="1">
    <source>
        <dbReference type="SAM" id="SignalP"/>
    </source>
</evidence>
<name>A0ABN6N5W7_9BACT</name>